<evidence type="ECO:0000313" key="4">
    <source>
        <dbReference type="Proteomes" id="UP001162156"/>
    </source>
</evidence>
<name>A0AAV8YL13_9CUCU</name>
<keyword evidence="4" id="KW-1185">Reference proteome</keyword>
<feature type="compositionally biased region" description="Acidic residues" evidence="1">
    <location>
        <begin position="47"/>
        <end position="57"/>
    </location>
</feature>
<organism evidence="3 4">
    <name type="scientific">Rhamnusium bicolor</name>
    <dbReference type="NCBI Taxonomy" id="1586634"/>
    <lineage>
        <taxon>Eukaryota</taxon>
        <taxon>Metazoa</taxon>
        <taxon>Ecdysozoa</taxon>
        <taxon>Arthropoda</taxon>
        <taxon>Hexapoda</taxon>
        <taxon>Insecta</taxon>
        <taxon>Pterygota</taxon>
        <taxon>Neoptera</taxon>
        <taxon>Endopterygota</taxon>
        <taxon>Coleoptera</taxon>
        <taxon>Polyphaga</taxon>
        <taxon>Cucujiformia</taxon>
        <taxon>Chrysomeloidea</taxon>
        <taxon>Cerambycidae</taxon>
        <taxon>Lepturinae</taxon>
        <taxon>Rhagiini</taxon>
        <taxon>Rhamnusium</taxon>
    </lineage>
</organism>
<reference evidence="3" key="1">
    <citation type="journal article" date="2023" name="Insect Mol. Biol.">
        <title>Genome sequencing provides insights into the evolution of gene families encoding plant cell wall-degrading enzymes in longhorned beetles.</title>
        <authorList>
            <person name="Shin N.R."/>
            <person name="Okamura Y."/>
            <person name="Kirsch R."/>
            <person name="Pauchet Y."/>
        </authorList>
    </citation>
    <scope>NUCLEOTIDE SEQUENCE</scope>
    <source>
        <strain evidence="3">RBIC_L_NR</strain>
    </source>
</reference>
<gene>
    <name evidence="3" type="ORF">NQ314_007629</name>
</gene>
<proteinExistence type="predicted"/>
<feature type="domain" description="PiggyBac transposable element-derived protein" evidence="2">
    <location>
        <begin position="202"/>
        <end position="254"/>
    </location>
</feature>
<dbReference type="Proteomes" id="UP001162156">
    <property type="component" value="Unassembled WGS sequence"/>
</dbReference>
<evidence type="ECO:0000256" key="1">
    <source>
        <dbReference type="SAM" id="MobiDB-lite"/>
    </source>
</evidence>
<feature type="region of interest" description="Disordered" evidence="1">
    <location>
        <begin position="47"/>
        <end position="74"/>
    </location>
</feature>
<dbReference type="EMBL" id="JANEYF010002066">
    <property type="protein sequence ID" value="KAJ8951921.1"/>
    <property type="molecule type" value="Genomic_DNA"/>
</dbReference>
<dbReference type="PANTHER" id="PTHR46599">
    <property type="entry name" value="PIGGYBAC TRANSPOSABLE ELEMENT-DERIVED PROTEIN 4"/>
    <property type="match status" value="1"/>
</dbReference>
<evidence type="ECO:0000313" key="3">
    <source>
        <dbReference type="EMBL" id="KAJ8951921.1"/>
    </source>
</evidence>
<protein>
    <recommendedName>
        <fullName evidence="2">PiggyBac transposable element-derived protein domain-containing protein</fullName>
    </recommendedName>
</protein>
<accession>A0AAV8YL13</accession>
<evidence type="ECO:0000259" key="2">
    <source>
        <dbReference type="Pfam" id="PF13843"/>
    </source>
</evidence>
<comment type="caution">
    <text evidence="3">The sequence shown here is derived from an EMBL/GenBank/DDBJ whole genome shotgun (WGS) entry which is preliminary data.</text>
</comment>
<dbReference type="InterPro" id="IPR029526">
    <property type="entry name" value="PGBD"/>
</dbReference>
<dbReference type="PANTHER" id="PTHR46599:SF3">
    <property type="entry name" value="PIGGYBAC TRANSPOSABLE ELEMENT-DERIVED PROTEIN 4"/>
    <property type="match status" value="1"/>
</dbReference>
<dbReference type="AlphaFoldDB" id="A0AAV8YL13"/>
<dbReference type="Pfam" id="PF13843">
    <property type="entry name" value="DDE_Tnp_1_7"/>
    <property type="match status" value="1"/>
</dbReference>
<sequence>MDEMKELLANDNINNSLLICLSMASQDPKKWMEWLKEIEEEEQILGEIDLDEDESNYCEESNHNSDSEEDANEDVEIDEHIPDNDDGVPYSLGKDKVTQWKKVCPPKTRTKVHNIFDKKPGPVNNVANAKTILECFEIFFTEKIIQAVTQSINIYIDDIKEKCERDRDAKPTVTCEIRALLGMLYLLGVFLSTTHVDDKIDPESEKPMMIVDYNNTKYGVDVVDQMCASHSVARNSRRWPLTVFFNMMNIGGINTPVLYQLNNHNNPIVRREFLRTLALNLLKPYISGELSIYHTLKVSYKANYTVQQDIVKPMFQQAMQIS</sequence>